<sequence>MSKLPWVCMGDFNDVCYDSEKSGSFRKNWSAMSDFREAMENSQLEDIGFQGPKYTWSNKKYGNGLIMERLDMGLCNKEWKTLFLVFGIRYLDFWGSDHRPILLDFSNALSPGQGCSSRKARSHWTKSKNRMEDFITRYFSNLFTSSNPRLDHINKVLEGVNRKPTDQMVRLLEMKFSAADVRKVVFYMSPMKSPRKDSLPAIFYQKYCETIGTGFTNYCLEVLNNGRLVAECNSTIITLIPKTRFLELVSDYRPISLCNVLYKIIAKAITNRLRTVLDGVISEAQSAFISSASFPIVLWWVLSVFTGSREE</sequence>
<dbReference type="InterPro" id="IPR036691">
    <property type="entry name" value="Endo/exonu/phosph_ase_sf"/>
</dbReference>
<gene>
    <name evidence="1" type="ORF">Ddye_009685</name>
</gene>
<dbReference type="PANTHER" id="PTHR33710">
    <property type="entry name" value="BNAC02G09200D PROTEIN"/>
    <property type="match status" value="1"/>
</dbReference>
<evidence type="ECO:0000313" key="1">
    <source>
        <dbReference type="EMBL" id="KAK2656633.1"/>
    </source>
</evidence>
<accession>A0AAD9XCU9</accession>
<proteinExistence type="predicted"/>
<comment type="caution">
    <text evidence="1">The sequence shown here is derived from an EMBL/GenBank/DDBJ whole genome shotgun (WGS) entry which is preliminary data.</text>
</comment>
<dbReference type="SUPFAM" id="SSF56219">
    <property type="entry name" value="DNase I-like"/>
    <property type="match status" value="1"/>
</dbReference>
<organism evidence="1 2">
    <name type="scientific">Dipteronia dyeriana</name>
    <dbReference type="NCBI Taxonomy" id="168575"/>
    <lineage>
        <taxon>Eukaryota</taxon>
        <taxon>Viridiplantae</taxon>
        <taxon>Streptophyta</taxon>
        <taxon>Embryophyta</taxon>
        <taxon>Tracheophyta</taxon>
        <taxon>Spermatophyta</taxon>
        <taxon>Magnoliopsida</taxon>
        <taxon>eudicotyledons</taxon>
        <taxon>Gunneridae</taxon>
        <taxon>Pentapetalae</taxon>
        <taxon>rosids</taxon>
        <taxon>malvids</taxon>
        <taxon>Sapindales</taxon>
        <taxon>Sapindaceae</taxon>
        <taxon>Hippocastanoideae</taxon>
        <taxon>Acereae</taxon>
        <taxon>Dipteronia</taxon>
    </lineage>
</organism>
<reference evidence="1" key="1">
    <citation type="journal article" date="2023" name="Plant J.">
        <title>Genome sequences and population genomics provide insights into the demographic history, inbreeding, and mutation load of two 'living fossil' tree species of Dipteronia.</title>
        <authorList>
            <person name="Feng Y."/>
            <person name="Comes H.P."/>
            <person name="Chen J."/>
            <person name="Zhu S."/>
            <person name="Lu R."/>
            <person name="Zhang X."/>
            <person name="Li P."/>
            <person name="Qiu J."/>
            <person name="Olsen K.M."/>
            <person name="Qiu Y."/>
        </authorList>
    </citation>
    <scope>NUCLEOTIDE SEQUENCE</scope>
    <source>
        <strain evidence="1">KIB01</strain>
    </source>
</reference>
<protein>
    <recommendedName>
        <fullName evidence="3">Reverse transcriptase domain-containing protein</fullName>
    </recommendedName>
</protein>
<dbReference type="Gene3D" id="3.60.10.10">
    <property type="entry name" value="Endonuclease/exonuclease/phosphatase"/>
    <property type="match status" value="1"/>
</dbReference>
<name>A0AAD9XCU9_9ROSI</name>
<dbReference type="Proteomes" id="UP001280121">
    <property type="component" value="Unassembled WGS sequence"/>
</dbReference>
<keyword evidence="2" id="KW-1185">Reference proteome</keyword>
<evidence type="ECO:0008006" key="3">
    <source>
        <dbReference type="Google" id="ProtNLM"/>
    </source>
</evidence>
<dbReference type="EMBL" id="JANJYI010000003">
    <property type="protein sequence ID" value="KAK2656633.1"/>
    <property type="molecule type" value="Genomic_DNA"/>
</dbReference>
<dbReference type="PANTHER" id="PTHR33710:SF83">
    <property type="entry name" value="ENDONUCLEASE_EXONUCLEASE_PHOSPHATASE DOMAIN-CONTAINING PROTEIN"/>
    <property type="match status" value="1"/>
</dbReference>
<dbReference type="AlphaFoldDB" id="A0AAD9XCU9"/>
<evidence type="ECO:0000313" key="2">
    <source>
        <dbReference type="Proteomes" id="UP001280121"/>
    </source>
</evidence>